<dbReference type="AlphaFoldDB" id="A0A7C4JSS5"/>
<dbReference type="Gene3D" id="1.50.10.20">
    <property type="match status" value="1"/>
</dbReference>
<organism evidence="1">
    <name type="scientific">Thermodesulfobacterium geofontis</name>
    <dbReference type="NCBI Taxonomy" id="1295609"/>
    <lineage>
        <taxon>Bacteria</taxon>
        <taxon>Pseudomonadati</taxon>
        <taxon>Thermodesulfobacteriota</taxon>
        <taxon>Thermodesulfobacteria</taxon>
        <taxon>Thermodesulfobacteriales</taxon>
        <taxon>Thermodesulfobacteriaceae</taxon>
        <taxon>Thermodesulfobacterium</taxon>
    </lineage>
</organism>
<protein>
    <recommendedName>
        <fullName evidence="2">Squalene cyclase C-terminal domain-containing protein</fullName>
    </recommendedName>
</protein>
<name>A0A7C4JSS5_9BACT</name>
<comment type="caution">
    <text evidence="1">The sequence shown here is derived from an EMBL/GenBank/DDBJ whole genome shotgun (WGS) entry which is preliminary data.</text>
</comment>
<gene>
    <name evidence="1" type="ORF">ENT66_09380</name>
</gene>
<sequence>MDSTYYACYILYHSNLKPKNLTKLKDFILSCWNSDGGFGRNSQGVSFLESTYHALWILKNFKI</sequence>
<dbReference type="EMBL" id="DSZN01000143">
    <property type="protein sequence ID" value="HGQ86450.1"/>
    <property type="molecule type" value="Genomic_DNA"/>
</dbReference>
<evidence type="ECO:0000313" key="1">
    <source>
        <dbReference type="EMBL" id="HGQ86450.1"/>
    </source>
</evidence>
<accession>A0A7C4JSS5</accession>
<proteinExistence type="predicted"/>
<dbReference type="SUPFAM" id="SSF48239">
    <property type="entry name" value="Terpenoid cyclases/Protein prenyltransferases"/>
    <property type="match status" value="1"/>
</dbReference>
<dbReference type="InterPro" id="IPR008930">
    <property type="entry name" value="Terpenoid_cyclase/PrenylTrfase"/>
</dbReference>
<evidence type="ECO:0008006" key="2">
    <source>
        <dbReference type="Google" id="ProtNLM"/>
    </source>
</evidence>
<reference evidence="1" key="1">
    <citation type="journal article" date="2020" name="mSystems">
        <title>Genome- and Community-Level Interaction Insights into Carbon Utilization and Element Cycling Functions of Hydrothermarchaeota in Hydrothermal Sediment.</title>
        <authorList>
            <person name="Zhou Z."/>
            <person name="Liu Y."/>
            <person name="Xu W."/>
            <person name="Pan J."/>
            <person name="Luo Z.H."/>
            <person name="Li M."/>
        </authorList>
    </citation>
    <scope>NUCLEOTIDE SEQUENCE [LARGE SCALE GENOMIC DNA]</scope>
    <source>
        <strain evidence="1">SpSt-6</strain>
    </source>
</reference>